<evidence type="ECO:0000313" key="2">
    <source>
        <dbReference type="Proteomes" id="UP000823941"/>
    </source>
</evidence>
<reference evidence="1 2" key="1">
    <citation type="submission" date="2021-06" db="EMBL/GenBank/DDBJ databases">
        <title>A haploid diamondback moth (Plutella xylostella L.) genome assembly resolves 31 chromosomes and identifies a diamide resistance mutation.</title>
        <authorList>
            <person name="Ward C.M."/>
            <person name="Perry K.D."/>
            <person name="Baker G."/>
            <person name="Powis K."/>
            <person name="Heckel D.G."/>
            <person name="Baxter S.W."/>
        </authorList>
    </citation>
    <scope>NUCLEOTIDE SEQUENCE [LARGE SCALE GENOMIC DNA]</scope>
    <source>
        <strain evidence="1 2">LV</strain>
        <tissue evidence="1">Single pupa</tissue>
    </source>
</reference>
<keyword evidence="2" id="KW-1185">Reference proteome</keyword>
<organism evidence="1 2">
    <name type="scientific">Plutella xylostella</name>
    <name type="common">Diamondback moth</name>
    <name type="synonym">Plutella maculipennis</name>
    <dbReference type="NCBI Taxonomy" id="51655"/>
    <lineage>
        <taxon>Eukaryota</taxon>
        <taxon>Metazoa</taxon>
        <taxon>Ecdysozoa</taxon>
        <taxon>Arthropoda</taxon>
        <taxon>Hexapoda</taxon>
        <taxon>Insecta</taxon>
        <taxon>Pterygota</taxon>
        <taxon>Neoptera</taxon>
        <taxon>Endopterygota</taxon>
        <taxon>Lepidoptera</taxon>
        <taxon>Glossata</taxon>
        <taxon>Ditrysia</taxon>
        <taxon>Yponomeutoidea</taxon>
        <taxon>Plutellidae</taxon>
        <taxon>Plutella</taxon>
    </lineage>
</organism>
<gene>
    <name evidence="1" type="ORF">JYU34_009923</name>
</gene>
<evidence type="ECO:0000313" key="1">
    <source>
        <dbReference type="EMBL" id="KAG7305786.1"/>
    </source>
</evidence>
<sequence>MVSPAVWTTAAQTDSDPELEIRLCVVIACAAREDLQHLLAECARNERARRAL</sequence>
<dbReference type="EMBL" id="JAHIBW010000013">
    <property type="protein sequence ID" value="KAG7305786.1"/>
    <property type="molecule type" value="Genomic_DNA"/>
</dbReference>
<name>A0ABQ7QKL5_PLUXY</name>
<accession>A0ABQ7QKL5</accession>
<comment type="caution">
    <text evidence="1">The sequence shown here is derived from an EMBL/GenBank/DDBJ whole genome shotgun (WGS) entry which is preliminary data.</text>
</comment>
<dbReference type="Proteomes" id="UP000823941">
    <property type="component" value="Chromosome 13"/>
</dbReference>
<proteinExistence type="predicted"/>
<protein>
    <submittedName>
        <fullName evidence="1">Uncharacterized protein</fullName>
    </submittedName>
</protein>